<dbReference type="RefSeq" id="WP_311759581.1">
    <property type="nucleotide sequence ID" value="NZ_JAVRQI010000008.1"/>
</dbReference>
<comment type="caution">
    <text evidence="1">The sequence shown here is derived from an EMBL/GenBank/DDBJ whole genome shotgun (WGS) entry which is preliminary data.</text>
</comment>
<accession>A0ABU3EF91</accession>
<protein>
    <submittedName>
        <fullName evidence="1">Uncharacterized protein</fullName>
    </submittedName>
</protein>
<dbReference type="EMBL" id="JAVRQI010000008">
    <property type="protein sequence ID" value="MDT1062482.1"/>
    <property type="molecule type" value="Genomic_DNA"/>
</dbReference>
<name>A0ABU3EF91_9RHOB</name>
<sequence>MADRKLSETIRGASAVNLKYSAELLNLGREYVRAFTSALTEGNGAPGPETQRPPLLLAGRTGETANAAFAIGNRGAMKGTVTVSVSGDFADTKVSVEPERLALDNAAEEIIVRILARIGPKTESGKDYIGTVLIPEMDHRLTDFVLRKLPD</sequence>
<organism evidence="1 2">
    <name type="scientific">Paracoccus broussonetiae</name>
    <dbReference type="NCBI Taxonomy" id="3075834"/>
    <lineage>
        <taxon>Bacteria</taxon>
        <taxon>Pseudomonadati</taxon>
        <taxon>Pseudomonadota</taxon>
        <taxon>Alphaproteobacteria</taxon>
        <taxon>Rhodobacterales</taxon>
        <taxon>Paracoccaceae</taxon>
        <taxon>Paracoccus</taxon>
    </lineage>
</organism>
<evidence type="ECO:0000313" key="1">
    <source>
        <dbReference type="EMBL" id="MDT1062482.1"/>
    </source>
</evidence>
<dbReference type="Proteomes" id="UP001251085">
    <property type="component" value="Unassembled WGS sequence"/>
</dbReference>
<keyword evidence="2" id="KW-1185">Reference proteome</keyword>
<gene>
    <name evidence="1" type="ORF">RM190_11455</name>
</gene>
<evidence type="ECO:0000313" key="2">
    <source>
        <dbReference type="Proteomes" id="UP001251085"/>
    </source>
</evidence>
<proteinExistence type="predicted"/>
<reference evidence="2" key="1">
    <citation type="submission" date="2023-07" db="EMBL/GenBank/DDBJ databases">
        <title>Characterization of two Paracoccaceae strains isolated from Phycosphere and proposal of Xinfangfangia lacusdiani sp. nov.</title>
        <authorList>
            <person name="Deng Y."/>
            <person name="Zhang Y.Q."/>
        </authorList>
    </citation>
    <scope>NUCLEOTIDE SEQUENCE [LARGE SCALE GENOMIC DNA]</scope>
    <source>
        <strain evidence="2">CPCC 101403</strain>
    </source>
</reference>